<dbReference type="PANTHER" id="PTHR22624">
    <property type="entry name" value="CYSTEINE PROTEASE ATG4"/>
    <property type="match status" value="1"/>
</dbReference>
<evidence type="ECO:0000256" key="12">
    <source>
        <dbReference type="SAM" id="MobiDB-lite"/>
    </source>
</evidence>
<evidence type="ECO:0000256" key="5">
    <source>
        <dbReference type="ARBA" id="ARBA00022670"/>
    </source>
</evidence>
<comment type="similarity">
    <text evidence="2 11">Belongs to the peptidase C54 family.</text>
</comment>
<keyword evidence="3" id="KW-0813">Transport</keyword>
<feature type="region of interest" description="Disordered" evidence="12">
    <location>
        <begin position="76"/>
        <end position="95"/>
    </location>
</feature>
<dbReference type="GO" id="GO:0034727">
    <property type="term" value="P:piecemeal microautophagy of the nucleus"/>
    <property type="evidence" value="ECO:0007669"/>
    <property type="project" value="TreeGrafter"/>
</dbReference>
<feature type="region of interest" description="Disordered" evidence="12">
    <location>
        <begin position="36"/>
        <end position="56"/>
    </location>
</feature>
<protein>
    <recommendedName>
        <fullName evidence="11">Cysteine protease</fullName>
        <ecNumber evidence="11">3.4.22.-</ecNumber>
    </recommendedName>
</protein>
<reference evidence="14" key="1">
    <citation type="submission" date="2023-03" db="EMBL/GenBank/DDBJ databases">
        <title>Massive genome expansion in bonnet fungi (Mycena s.s.) driven by repeated elements and novel gene families across ecological guilds.</title>
        <authorList>
            <consortium name="Lawrence Berkeley National Laboratory"/>
            <person name="Harder C.B."/>
            <person name="Miyauchi S."/>
            <person name="Viragh M."/>
            <person name="Kuo A."/>
            <person name="Thoen E."/>
            <person name="Andreopoulos B."/>
            <person name="Lu D."/>
            <person name="Skrede I."/>
            <person name="Drula E."/>
            <person name="Henrissat B."/>
            <person name="Morin E."/>
            <person name="Kohler A."/>
            <person name="Barry K."/>
            <person name="LaButti K."/>
            <person name="Morin E."/>
            <person name="Salamov A."/>
            <person name="Lipzen A."/>
            <person name="Mereny Z."/>
            <person name="Hegedus B."/>
            <person name="Baldrian P."/>
            <person name="Stursova M."/>
            <person name="Weitz H."/>
            <person name="Taylor A."/>
            <person name="Grigoriev I.V."/>
            <person name="Nagy L.G."/>
            <person name="Martin F."/>
            <person name="Kauserud H."/>
        </authorList>
    </citation>
    <scope>NUCLEOTIDE SEQUENCE</scope>
    <source>
        <strain evidence="14">CBHHK067</strain>
    </source>
</reference>
<dbReference type="GO" id="GO:0000407">
    <property type="term" value="C:phagophore assembly site"/>
    <property type="evidence" value="ECO:0007669"/>
    <property type="project" value="UniProtKB-SubCell"/>
</dbReference>
<proteinExistence type="inferred from homology"/>
<dbReference type="EMBL" id="JARKIE010000001">
    <property type="protein sequence ID" value="KAJ7710672.1"/>
    <property type="molecule type" value="Genomic_DNA"/>
</dbReference>
<evidence type="ECO:0000256" key="8">
    <source>
        <dbReference type="ARBA" id="ARBA00022927"/>
    </source>
</evidence>
<dbReference type="Proteomes" id="UP001221757">
    <property type="component" value="Unassembled WGS sequence"/>
</dbReference>
<name>A0AAD7MCI6_MYCRO</name>
<keyword evidence="9" id="KW-0072">Autophagy</keyword>
<evidence type="ECO:0000256" key="3">
    <source>
        <dbReference type="ARBA" id="ARBA00022448"/>
    </source>
</evidence>
<evidence type="ECO:0000256" key="2">
    <source>
        <dbReference type="ARBA" id="ARBA00010958"/>
    </source>
</evidence>
<feature type="non-terminal residue" evidence="14">
    <location>
        <position position="131"/>
    </location>
</feature>
<keyword evidence="4 11" id="KW-0963">Cytoplasm</keyword>
<dbReference type="AlphaFoldDB" id="A0AAD7MCI6"/>
<keyword evidence="8" id="KW-0653">Protein transport</keyword>
<dbReference type="GO" id="GO:0035973">
    <property type="term" value="P:aggrephagy"/>
    <property type="evidence" value="ECO:0007669"/>
    <property type="project" value="TreeGrafter"/>
</dbReference>
<dbReference type="Pfam" id="PF03416">
    <property type="entry name" value="Peptidase_C54"/>
    <property type="match status" value="1"/>
</dbReference>
<dbReference type="InterPro" id="IPR046792">
    <property type="entry name" value="Peptidase_C54_cat"/>
</dbReference>
<dbReference type="GO" id="GO:0015031">
    <property type="term" value="P:protein transport"/>
    <property type="evidence" value="ECO:0007669"/>
    <property type="project" value="UniProtKB-KW"/>
</dbReference>
<evidence type="ECO:0000256" key="1">
    <source>
        <dbReference type="ARBA" id="ARBA00004329"/>
    </source>
</evidence>
<comment type="function">
    <text evidence="11">Required for selective autophagic degradation of the nucleus (nucleophagy) as well as for mitophagy which contributes to regulate mitochondrial quantity and quality by eliminating the mitochondria to a basal level to fulfill cellular energy requirements and preventing excess ROS production.</text>
</comment>
<dbReference type="EC" id="3.4.22.-" evidence="11"/>
<dbReference type="GO" id="GO:0019786">
    <property type="term" value="F:protein-phosphatidylethanolamide deconjugating activity"/>
    <property type="evidence" value="ECO:0007669"/>
    <property type="project" value="InterPro"/>
</dbReference>
<dbReference type="GO" id="GO:0005634">
    <property type="term" value="C:nucleus"/>
    <property type="evidence" value="ECO:0007669"/>
    <property type="project" value="UniProtKB-SubCell"/>
</dbReference>
<dbReference type="GO" id="GO:0000045">
    <property type="term" value="P:autophagosome assembly"/>
    <property type="evidence" value="ECO:0007669"/>
    <property type="project" value="TreeGrafter"/>
</dbReference>
<dbReference type="GO" id="GO:0004197">
    <property type="term" value="F:cysteine-type endopeptidase activity"/>
    <property type="evidence" value="ECO:0007669"/>
    <property type="project" value="TreeGrafter"/>
</dbReference>
<keyword evidence="15" id="KW-1185">Reference proteome</keyword>
<organism evidence="14 15">
    <name type="scientific">Mycena rosella</name>
    <name type="common">Pink bonnet</name>
    <name type="synonym">Agaricus rosellus</name>
    <dbReference type="NCBI Taxonomy" id="1033263"/>
    <lineage>
        <taxon>Eukaryota</taxon>
        <taxon>Fungi</taxon>
        <taxon>Dikarya</taxon>
        <taxon>Basidiomycota</taxon>
        <taxon>Agaricomycotina</taxon>
        <taxon>Agaricomycetes</taxon>
        <taxon>Agaricomycetidae</taxon>
        <taxon>Agaricales</taxon>
        <taxon>Marasmiineae</taxon>
        <taxon>Mycenaceae</taxon>
        <taxon>Mycena</taxon>
    </lineage>
</organism>
<feature type="non-terminal residue" evidence="14">
    <location>
        <position position="1"/>
    </location>
</feature>
<comment type="caution">
    <text evidence="14">The sequence shown here is derived from an EMBL/GenBank/DDBJ whole genome shotgun (WGS) entry which is preliminary data.</text>
</comment>
<accession>A0AAD7MCI6</accession>
<evidence type="ECO:0000256" key="7">
    <source>
        <dbReference type="ARBA" id="ARBA00022807"/>
    </source>
</evidence>
<evidence type="ECO:0000256" key="11">
    <source>
        <dbReference type="RuleBase" id="RU363115"/>
    </source>
</evidence>
<feature type="domain" description="Peptidase C54 catalytic" evidence="13">
    <location>
        <begin position="3"/>
        <end position="130"/>
    </location>
</feature>
<evidence type="ECO:0000313" key="14">
    <source>
        <dbReference type="EMBL" id="KAJ7710672.1"/>
    </source>
</evidence>
<dbReference type="GO" id="GO:0016485">
    <property type="term" value="P:protein processing"/>
    <property type="evidence" value="ECO:0007669"/>
    <property type="project" value="TreeGrafter"/>
</dbReference>
<evidence type="ECO:0000256" key="4">
    <source>
        <dbReference type="ARBA" id="ARBA00022490"/>
    </source>
</evidence>
<dbReference type="InterPro" id="IPR005078">
    <property type="entry name" value="Peptidase_C54"/>
</dbReference>
<evidence type="ECO:0000256" key="6">
    <source>
        <dbReference type="ARBA" id="ARBA00022801"/>
    </source>
</evidence>
<sequence>WPAQFHAVFYAQVWCTYRAGFEPIRDLPSLATLPPPLSFPAPPSNAHSKSTSDAGWGSMLRMSQSLLATALQRIGAGNHLSHPPPPRSSHQRCLDAPAAPFGVHRMALAGKAARKDVGMWFGPSAVAGALR</sequence>
<comment type="subcellular location">
    <subcellularLocation>
        <location evidence="11">Nucleus</location>
    </subcellularLocation>
    <subcellularLocation>
        <location evidence="11">Cytoplasm</location>
    </subcellularLocation>
    <subcellularLocation>
        <location evidence="1">Preautophagosomal structure</location>
    </subcellularLocation>
</comment>
<comment type="catalytic activity">
    <reaction evidence="10">
        <text>[protein]-C-terminal L-amino acid-glycyl-phosphatidylethanolamide + H2O = [protein]-C-terminal L-amino acid-glycine + a 1,2-diacyl-sn-glycero-3-phosphoethanolamine</text>
        <dbReference type="Rhea" id="RHEA:67548"/>
        <dbReference type="Rhea" id="RHEA-COMP:17323"/>
        <dbReference type="Rhea" id="RHEA-COMP:17324"/>
        <dbReference type="ChEBI" id="CHEBI:15377"/>
        <dbReference type="ChEBI" id="CHEBI:64612"/>
        <dbReference type="ChEBI" id="CHEBI:172940"/>
        <dbReference type="ChEBI" id="CHEBI:172941"/>
    </reaction>
    <physiologicalReaction direction="left-to-right" evidence="10">
        <dbReference type="Rhea" id="RHEA:67549"/>
    </physiologicalReaction>
</comment>
<dbReference type="PANTHER" id="PTHR22624:SF49">
    <property type="entry name" value="CYSTEINE PROTEASE"/>
    <property type="match status" value="1"/>
</dbReference>
<dbReference type="InterPro" id="IPR038765">
    <property type="entry name" value="Papain-like_cys_pep_sf"/>
</dbReference>
<dbReference type="SUPFAM" id="SSF54001">
    <property type="entry name" value="Cysteine proteinases"/>
    <property type="match status" value="1"/>
</dbReference>
<keyword evidence="5 11" id="KW-0645">Protease</keyword>
<keyword evidence="11" id="KW-0539">Nucleus</keyword>
<evidence type="ECO:0000256" key="9">
    <source>
        <dbReference type="ARBA" id="ARBA00023006"/>
    </source>
</evidence>
<evidence type="ECO:0000259" key="13">
    <source>
        <dbReference type="Pfam" id="PF03416"/>
    </source>
</evidence>
<keyword evidence="6 11" id="KW-0378">Hydrolase</keyword>
<dbReference type="GO" id="GO:0000423">
    <property type="term" value="P:mitophagy"/>
    <property type="evidence" value="ECO:0007669"/>
    <property type="project" value="TreeGrafter"/>
</dbReference>
<evidence type="ECO:0000256" key="10">
    <source>
        <dbReference type="ARBA" id="ARBA00029362"/>
    </source>
</evidence>
<keyword evidence="7" id="KW-0788">Thiol protease</keyword>
<evidence type="ECO:0000313" key="15">
    <source>
        <dbReference type="Proteomes" id="UP001221757"/>
    </source>
</evidence>
<gene>
    <name evidence="14" type="ORF">B0H17DRAFT_913539</name>
</gene>